<dbReference type="GO" id="GO:0003690">
    <property type="term" value="F:double-stranded DNA binding"/>
    <property type="evidence" value="ECO:0007669"/>
    <property type="project" value="TreeGrafter"/>
</dbReference>
<dbReference type="InterPro" id="IPR005160">
    <property type="entry name" value="Ku_C"/>
</dbReference>
<dbReference type="GO" id="GO:0000723">
    <property type="term" value="P:telomere maintenance"/>
    <property type="evidence" value="ECO:0007669"/>
    <property type="project" value="TreeGrafter"/>
</dbReference>
<sequence length="124" mass="13807">MVEFFQRHSEKVGMFSGLQRHYAVMQALALEEDEIPEIKDETLPDEEGLARPGVVKALEEFKTSVYGENYNEECEANAKPSEASKKRKVQAEVATKECENYDWVELADTGKVQGLPAVTATVGP</sequence>
<evidence type="ECO:0000313" key="3">
    <source>
        <dbReference type="Proteomes" id="UP000289738"/>
    </source>
</evidence>
<dbReference type="AlphaFoldDB" id="A0A444Y5W7"/>
<gene>
    <name evidence="2" type="ORF">Ahy_B08g093345</name>
</gene>
<reference evidence="2 3" key="1">
    <citation type="submission" date="2019-01" db="EMBL/GenBank/DDBJ databases">
        <title>Sequencing of cultivated peanut Arachis hypogaea provides insights into genome evolution and oil improvement.</title>
        <authorList>
            <person name="Chen X."/>
        </authorList>
    </citation>
    <scope>NUCLEOTIDE SEQUENCE [LARGE SCALE GENOMIC DNA]</scope>
    <source>
        <strain evidence="3">cv. Fuhuasheng</strain>
        <tissue evidence="2">Leaves</tissue>
    </source>
</reference>
<protein>
    <recommendedName>
        <fullName evidence="1">Ku70/Ku80 C-terminal arm domain-containing protein</fullName>
    </recommendedName>
</protein>
<dbReference type="Proteomes" id="UP000289738">
    <property type="component" value="Chromosome B08"/>
</dbReference>
<dbReference type="GO" id="GO:0042162">
    <property type="term" value="F:telomeric DNA binding"/>
    <property type="evidence" value="ECO:0007669"/>
    <property type="project" value="TreeGrafter"/>
</dbReference>
<dbReference type="GO" id="GO:0006303">
    <property type="term" value="P:double-strand break repair via nonhomologous end joining"/>
    <property type="evidence" value="ECO:0007669"/>
    <property type="project" value="InterPro"/>
</dbReference>
<dbReference type="GO" id="GO:0003678">
    <property type="term" value="F:DNA helicase activity"/>
    <property type="evidence" value="ECO:0007669"/>
    <property type="project" value="InterPro"/>
</dbReference>
<dbReference type="Pfam" id="PF03730">
    <property type="entry name" value="Ku_C"/>
    <property type="match status" value="1"/>
</dbReference>
<dbReference type="EMBL" id="SDMP01000018">
    <property type="protein sequence ID" value="RYQ97309.1"/>
    <property type="molecule type" value="Genomic_DNA"/>
</dbReference>
<evidence type="ECO:0000259" key="1">
    <source>
        <dbReference type="Pfam" id="PF03730"/>
    </source>
</evidence>
<keyword evidence="3" id="KW-1185">Reference proteome</keyword>
<evidence type="ECO:0000313" key="2">
    <source>
        <dbReference type="EMBL" id="RYQ97309.1"/>
    </source>
</evidence>
<name>A0A444Y5W7_ARAHY</name>
<feature type="domain" description="Ku70/Ku80 C-terminal arm" evidence="1">
    <location>
        <begin position="18"/>
        <end position="89"/>
    </location>
</feature>
<organism evidence="2 3">
    <name type="scientific">Arachis hypogaea</name>
    <name type="common">Peanut</name>
    <dbReference type="NCBI Taxonomy" id="3818"/>
    <lineage>
        <taxon>Eukaryota</taxon>
        <taxon>Viridiplantae</taxon>
        <taxon>Streptophyta</taxon>
        <taxon>Embryophyta</taxon>
        <taxon>Tracheophyta</taxon>
        <taxon>Spermatophyta</taxon>
        <taxon>Magnoliopsida</taxon>
        <taxon>eudicotyledons</taxon>
        <taxon>Gunneridae</taxon>
        <taxon>Pentapetalae</taxon>
        <taxon>rosids</taxon>
        <taxon>fabids</taxon>
        <taxon>Fabales</taxon>
        <taxon>Fabaceae</taxon>
        <taxon>Papilionoideae</taxon>
        <taxon>50 kb inversion clade</taxon>
        <taxon>dalbergioids sensu lato</taxon>
        <taxon>Dalbergieae</taxon>
        <taxon>Pterocarpus clade</taxon>
        <taxon>Arachis</taxon>
    </lineage>
</organism>
<dbReference type="PANTHER" id="PTHR12604:SF2">
    <property type="entry name" value="X-RAY REPAIR CROSS-COMPLEMENTING PROTEIN 6"/>
    <property type="match status" value="1"/>
</dbReference>
<proteinExistence type="predicted"/>
<dbReference type="GO" id="GO:0043564">
    <property type="term" value="C:Ku70:Ku80 complex"/>
    <property type="evidence" value="ECO:0007669"/>
    <property type="project" value="TreeGrafter"/>
</dbReference>
<comment type="caution">
    <text evidence="2">The sequence shown here is derived from an EMBL/GenBank/DDBJ whole genome shotgun (WGS) entry which is preliminary data.</text>
</comment>
<dbReference type="STRING" id="3818.A0A444Y5W7"/>
<accession>A0A444Y5W7</accession>
<dbReference type="Gene3D" id="1.10.1600.10">
    <property type="match status" value="1"/>
</dbReference>
<dbReference type="PANTHER" id="PTHR12604">
    <property type="entry name" value="KU AUTOANTIGEN DNA HELICASE"/>
    <property type="match status" value="1"/>
</dbReference>